<evidence type="ECO:0000313" key="2">
    <source>
        <dbReference type="EMBL" id="KDR27024.1"/>
    </source>
</evidence>
<evidence type="ECO:0008006" key="4">
    <source>
        <dbReference type="Google" id="ProtNLM"/>
    </source>
</evidence>
<dbReference type="OrthoDB" id="8965801at2"/>
<comment type="caution">
    <text evidence="2">The sequence shown here is derived from an EMBL/GenBank/DDBJ whole genome shotgun (WGS) entry which is preliminary data.</text>
</comment>
<reference evidence="2 3" key="1">
    <citation type="submission" date="2014-03" db="EMBL/GenBank/DDBJ databases">
        <title>Draft Genome Sequences of Four Burkholderia Strains.</title>
        <authorList>
            <person name="Liu X.Y."/>
            <person name="Li C.X."/>
            <person name="Xu J.H."/>
        </authorList>
    </citation>
    <scope>NUCLEOTIDE SEQUENCE [LARGE SCALE GENOMIC DNA]</scope>
    <source>
        <strain evidence="2 3">OP-1</strain>
    </source>
</reference>
<proteinExistence type="predicted"/>
<name>A0A656QCP9_9BURK</name>
<dbReference type="RefSeq" id="WP_008349728.1">
    <property type="nucleotide sequence ID" value="NZ_CADFFU010000021.1"/>
</dbReference>
<keyword evidence="3" id="KW-1185">Reference proteome</keyword>
<keyword evidence="1" id="KW-0732">Signal</keyword>
<dbReference type="PROSITE" id="PS51257">
    <property type="entry name" value="PROKAR_LIPOPROTEIN"/>
    <property type="match status" value="1"/>
</dbReference>
<dbReference type="AlphaFoldDB" id="A0A656QCP9"/>
<accession>A0A656QCP9</accession>
<evidence type="ECO:0000256" key="1">
    <source>
        <dbReference type="SAM" id="SignalP"/>
    </source>
</evidence>
<dbReference type="EMBL" id="JFHD01000029">
    <property type="protein sequence ID" value="KDR27024.1"/>
    <property type="molecule type" value="Genomic_DNA"/>
</dbReference>
<evidence type="ECO:0000313" key="3">
    <source>
        <dbReference type="Proteomes" id="UP000027451"/>
    </source>
</evidence>
<sequence>MKLIPLLGLAVALSACAAQPPANVQQVGMSKQAPNVVAQCIAQKWAEKSQQQVVSQNTLANNQGVDVYVPGQQPPNGAAAVVQPARSGSGTWVGFRASGAAGSQATGDIQACL</sequence>
<organism evidence="2 3">
    <name type="scientific">Caballeronia zhejiangensis</name>
    <dbReference type="NCBI Taxonomy" id="871203"/>
    <lineage>
        <taxon>Bacteria</taxon>
        <taxon>Pseudomonadati</taxon>
        <taxon>Pseudomonadota</taxon>
        <taxon>Betaproteobacteria</taxon>
        <taxon>Burkholderiales</taxon>
        <taxon>Burkholderiaceae</taxon>
        <taxon>Caballeronia</taxon>
    </lineage>
</organism>
<dbReference type="Proteomes" id="UP000027451">
    <property type="component" value="Unassembled WGS sequence"/>
</dbReference>
<protein>
    <recommendedName>
        <fullName evidence="4">Lipoprotein</fullName>
    </recommendedName>
</protein>
<gene>
    <name evidence="2" type="ORF">BG60_19275</name>
</gene>
<feature type="chain" id="PRO_5024894952" description="Lipoprotein" evidence="1">
    <location>
        <begin position="18"/>
        <end position="113"/>
    </location>
</feature>
<feature type="signal peptide" evidence="1">
    <location>
        <begin position="1"/>
        <end position="17"/>
    </location>
</feature>